<dbReference type="Proteomes" id="UP000076104">
    <property type="component" value="Chromosome"/>
</dbReference>
<organism evidence="3 4">
    <name type="scientific">Psychrobacter alimentarius</name>
    <dbReference type="NCBI Taxonomy" id="261164"/>
    <lineage>
        <taxon>Bacteria</taxon>
        <taxon>Pseudomonadati</taxon>
        <taxon>Pseudomonadota</taxon>
        <taxon>Gammaproteobacteria</taxon>
        <taxon>Moraxellales</taxon>
        <taxon>Moraxellaceae</taxon>
        <taxon>Psychrobacter</taxon>
    </lineage>
</organism>
<evidence type="ECO:0000256" key="1">
    <source>
        <dbReference type="SAM" id="Phobius"/>
    </source>
</evidence>
<reference evidence="3 4" key="1">
    <citation type="submission" date="2016-03" db="EMBL/GenBank/DDBJ databases">
        <title>Genome sequencing of Psychrobacter alimentarius PAMC 27889.</title>
        <authorList>
            <person name="Lee J."/>
            <person name="Kim O.-S."/>
        </authorList>
    </citation>
    <scope>NUCLEOTIDE SEQUENCE [LARGE SCALE GENOMIC DNA]</scope>
    <source>
        <strain evidence="3 4">PAMC 27889</strain>
    </source>
</reference>
<dbReference type="RefSeq" id="WP_062843704.1">
    <property type="nucleotide sequence ID" value="NZ_CP014945.1"/>
</dbReference>
<name>A0ABM5ZV46_9GAMM</name>
<keyword evidence="1" id="KW-0812">Transmembrane</keyword>
<accession>A0ABM5ZV46</accession>
<keyword evidence="4" id="KW-1185">Reference proteome</keyword>
<proteinExistence type="predicted"/>
<dbReference type="Pfam" id="PF14341">
    <property type="entry name" value="PilX_N"/>
    <property type="match status" value="1"/>
</dbReference>
<feature type="transmembrane region" description="Helical" evidence="1">
    <location>
        <begin position="28"/>
        <end position="48"/>
    </location>
</feature>
<sequence>MIRHQDLSSSTQKRINVGLAYRGSEQGATLIVVLLFLVLIMLAGAIAVRQSTTDLKVATSDQINTVLLQSADSANQKLETMVNGSPASEGYKDVTSATGALGHFILFEDNKINEFIYCFNPRTQRYLTNNATVRAPAGGYVDSLNNGVCNYANASDYTSERQAVMTQVSIALTPPSADETPFKHVVIGKEIEDRTSKKYQFDIRATSALPAYSEPKVGDDKCFEQTSINANVASGKKSLNGCLLAASTPSKMLYEQADVENVSSSTKCYPFGRGSMNSKCVLSTP</sequence>
<gene>
    <name evidence="3" type="ORF">A3K91_0303</name>
</gene>
<evidence type="ECO:0000259" key="2">
    <source>
        <dbReference type="Pfam" id="PF14341"/>
    </source>
</evidence>
<evidence type="ECO:0000313" key="4">
    <source>
        <dbReference type="Proteomes" id="UP000076104"/>
    </source>
</evidence>
<dbReference type="InterPro" id="IPR025746">
    <property type="entry name" value="PilX_N_dom"/>
</dbReference>
<protein>
    <submittedName>
        <fullName evidence="3">Type IV fimbrial biogenesis protein PilX</fullName>
    </submittedName>
</protein>
<keyword evidence="1" id="KW-1133">Transmembrane helix</keyword>
<keyword evidence="1" id="KW-0472">Membrane</keyword>
<dbReference type="GeneID" id="33059156"/>
<dbReference type="EMBL" id="CP014945">
    <property type="protein sequence ID" value="AMT95935.1"/>
    <property type="molecule type" value="Genomic_DNA"/>
</dbReference>
<feature type="domain" description="Type 4 fimbrial biogenesis protein PilX N-terminal" evidence="2">
    <location>
        <begin position="26"/>
        <end position="74"/>
    </location>
</feature>
<evidence type="ECO:0000313" key="3">
    <source>
        <dbReference type="EMBL" id="AMT95935.1"/>
    </source>
</evidence>